<dbReference type="InterPro" id="IPR001841">
    <property type="entry name" value="Znf_RING"/>
</dbReference>
<dbReference type="EMBL" id="OOIP01000011">
    <property type="protein sequence ID" value="SPO38818.1"/>
    <property type="molecule type" value="Genomic_DNA"/>
</dbReference>
<feature type="compositionally biased region" description="Polar residues" evidence="5">
    <location>
        <begin position="532"/>
        <end position="541"/>
    </location>
</feature>
<feature type="compositionally biased region" description="Polar residues" evidence="5">
    <location>
        <begin position="316"/>
        <end position="331"/>
    </location>
</feature>
<keyword evidence="1" id="KW-0479">Metal-binding</keyword>
<feature type="region of interest" description="Disordered" evidence="5">
    <location>
        <begin position="695"/>
        <end position="836"/>
    </location>
</feature>
<feature type="region of interest" description="Disordered" evidence="5">
    <location>
        <begin position="508"/>
        <end position="576"/>
    </location>
</feature>
<feature type="compositionally biased region" description="Low complexity" evidence="5">
    <location>
        <begin position="134"/>
        <end position="147"/>
    </location>
</feature>
<protein>
    <recommendedName>
        <fullName evidence="6">RING-type domain-containing protein</fullName>
    </recommendedName>
</protein>
<dbReference type="InterPro" id="IPR011016">
    <property type="entry name" value="Znf_RING-CH"/>
</dbReference>
<feature type="compositionally biased region" description="Polar residues" evidence="5">
    <location>
        <begin position="246"/>
        <end position="266"/>
    </location>
</feature>
<feature type="region of interest" description="Disordered" evidence="5">
    <location>
        <begin position="1070"/>
        <end position="1126"/>
    </location>
</feature>
<dbReference type="PROSITE" id="PS50089">
    <property type="entry name" value="ZF_RING_2"/>
    <property type="match status" value="1"/>
</dbReference>
<evidence type="ECO:0000313" key="7">
    <source>
        <dbReference type="EMBL" id="SPO38818.1"/>
    </source>
</evidence>
<dbReference type="CDD" id="cd16473">
    <property type="entry name" value="RING-H2_RNF103"/>
    <property type="match status" value="1"/>
</dbReference>
<dbReference type="InterPro" id="IPR013083">
    <property type="entry name" value="Znf_RING/FYVE/PHD"/>
</dbReference>
<dbReference type="PANTHER" id="PTHR46171:SF3">
    <property type="entry name" value="GH10160P"/>
    <property type="match status" value="1"/>
</dbReference>
<sequence>MSAAEYLGATSSRHAIGHSAAAAAASPHAPALPALDKGKAREVDPLRSSPDPAGSTRLLAGRRLDERSHHHRATRDSDSRPDSASTKGKARSSSRVAEERPVPGQDYDDIDTLRLGHGRGHKQRNPSLQEPDFGESFAAAFGGAASSHEPPSNEVASLGRAPCSIALPRDHAAGGSRRDSPARVSSSKRAYADVSASPQHSPATETITGSSSSIAPTSAAPSGAPSTALLRHRGSNKRRRPDRTSSDGTTEGTASSHLRSARSSMDNADPIDDLRAMIEAQSRLIDSSSDMTLSSIASNGARDISDMSADAIADQGMSSSVPTRSSRTASLQLDDASSHRQTQFPPARGLGLGRRPDANATSPDLQGATAAGEPGRAPPISSRSRVSASETRAPSARSRPSLLHNAGTDSMSLGLVHQNDTSHRQGGAAANDDPVAARLTRLSSFSRGGTSLEPIVTSVADEAAGPSTSALRRNQALSAQLADLRSRVDSTAVELANWRARSQELRHRLTSSVASVDGTPSQEPGRRDATPRSGSHATTQPPFEVVNTAMPAASTPPRDPYPSHAETASLTSHASERRIGSIGALGRVRGPTRRANEIWLGLGGRDDGVHSDTLRATGQRQDVPPVGASGRQPQPLLERSGIDRSPDRESGGASSREGTPRTGDRSTARPWLDAPQLPDLRARSPLSFWFTPNAGGEASAATARPLQDARTTAPRRHSDEGVAAEPADVSSTTRPGLRPLTLSARLLRSDTNRRTAHIPESPLAALDGDADRLDAPPASSAEQRGMARTLNDIGMLPAGQAGRRWSPYDAVPPHSQDRGLRRPGRDNRDNPGPRPNFFLSSYLNSIDAEDSAAEPWSVDFRAGIGSATGLMGNRAARDDAGDGVRSAPADTGLLEHIAWRRARRLEASVAATNEAQQSLRSGRISQRRLDPTEPQSTGPADSRGGPGFGAGPPSWLGHQNDSQRRLDTTPRGPVSPPSHRQEGSPSGAAGQASSLRLRRRAEWLSSQNASLSAADRREGSIGRSTRDVPRHDGSAPGRHNVGADDVRVEDGAAGGLRPYRHISDFSWERVRAEGSQPQRTRASDRDPSESPFDYLSRLLRQDEPATTGGGSGSSSSSGGSASRARMLPSWRTGESSRVANSFDDWFDVDHHGPWTSTSRIESFLRMMRQDGLGLGLASDPANYLTDDEWDASNTYEDLLLLSSRLGDVQSKNVPSHVVACFSTCPYSQWGGGSCDSPPSPPVVGKGKQKVDDEAIARAVALKASRDTSCAICLDDYRDADLIMSVPGCNHASHASCLKTWFETSRTCPFCRADAGKAWTDENGKAGPKLPELRL</sequence>
<feature type="compositionally biased region" description="Polar residues" evidence="5">
    <location>
        <begin position="910"/>
        <end position="924"/>
    </location>
</feature>
<evidence type="ECO:0000256" key="3">
    <source>
        <dbReference type="ARBA" id="ARBA00022833"/>
    </source>
</evidence>
<feature type="compositionally biased region" description="Basic and acidic residues" evidence="5">
    <location>
        <begin position="640"/>
        <end position="650"/>
    </location>
</feature>
<feature type="compositionally biased region" description="Low complexity" evidence="5">
    <location>
        <begin position="18"/>
        <end position="35"/>
    </location>
</feature>
<dbReference type="SMART" id="SM00744">
    <property type="entry name" value="RINGv"/>
    <property type="match status" value="1"/>
</dbReference>
<accession>A0A5C3F2Z9</accession>
<organism evidence="7 8">
    <name type="scientific">Pseudozyma flocculosa</name>
    <dbReference type="NCBI Taxonomy" id="84751"/>
    <lineage>
        <taxon>Eukaryota</taxon>
        <taxon>Fungi</taxon>
        <taxon>Dikarya</taxon>
        <taxon>Basidiomycota</taxon>
        <taxon>Ustilaginomycotina</taxon>
        <taxon>Ustilaginomycetes</taxon>
        <taxon>Ustilaginales</taxon>
        <taxon>Ustilaginaceae</taxon>
        <taxon>Pseudozyma</taxon>
    </lineage>
</organism>
<dbReference type="SUPFAM" id="SSF57850">
    <property type="entry name" value="RING/U-box"/>
    <property type="match status" value="1"/>
</dbReference>
<dbReference type="GO" id="GO:0008270">
    <property type="term" value="F:zinc ion binding"/>
    <property type="evidence" value="ECO:0007669"/>
    <property type="project" value="UniProtKB-KW"/>
</dbReference>
<feature type="compositionally biased region" description="Polar residues" evidence="5">
    <location>
        <begin position="510"/>
        <end position="522"/>
    </location>
</feature>
<feature type="region of interest" description="Disordered" evidence="5">
    <location>
        <begin position="602"/>
        <end position="678"/>
    </location>
</feature>
<feature type="compositionally biased region" description="Polar residues" evidence="5">
    <location>
        <begin position="381"/>
        <end position="392"/>
    </location>
</feature>
<dbReference type="GO" id="GO:0016567">
    <property type="term" value="P:protein ubiquitination"/>
    <property type="evidence" value="ECO:0007669"/>
    <property type="project" value="TreeGrafter"/>
</dbReference>
<feature type="region of interest" description="Disordered" evidence="5">
    <location>
        <begin position="18"/>
        <end position="268"/>
    </location>
</feature>
<evidence type="ECO:0000256" key="1">
    <source>
        <dbReference type="ARBA" id="ARBA00022723"/>
    </source>
</evidence>
<feature type="compositionally biased region" description="Basic and acidic residues" evidence="5">
    <location>
        <begin position="168"/>
        <end position="181"/>
    </location>
</feature>
<dbReference type="GO" id="GO:0061630">
    <property type="term" value="F:ubiquitin protein ligase activity"/>
    <property type="evidence" value="ECO:0007669"/>
    <property type="project" value="TreeGrafter"/>
</dbReference>
<keyword evidence="3" id="KW-0862">Zinc</keyword>
<dbReference type="SMART" id="SM00184">
    <property type="entry name" value="RING"/>
    <property type="match status" value="1"/>
</dbReference>
<evidence type="ECO:0000256" key="4">
    <source>
        <dbReference type="PROSITE-ProRule" id="PRU00175"/>
    </source>
</evidence>
<gene>
    <name evidence="7" type="ORF">PSFLO_04297</name>
</gene>
<dbReference type="Proteomes" id="UP000323386">
    <property type="component" value="Unassembled WGS sequence"/>
</dbReference>
<name>A0A5C3F2Z9_9BASI</name>
<feature type="region of interest" description="Disordered" evidence="5">
    <location>
        <begin position="314"/>
        <end position="408"/>
    </location>
</feature>
<keyword evidence="8" id="KW-1185">Reference proteome</keyword>
<feature type="compositionally biased region" description="Basic and acidic residues" evidence="5">
    <location>
        <begin position="36"/>
        <end position="45"/>
    </location>
</feature>
<feature type="compositionally biased region" description="Basic residues" evidence="5">
    <location>
        <begin position="230"/>
        <end position="241"/>
    </location>
</feature>
<evidence type="ECO:0000259" key="6">
    <source>
        <dbReference type="PROSITE" id="PS50089"/>
    </source>
</evidence>
<feature type="compositionally biased region" description="Basic and acidic residues" evidence="5">
    <location>
        <begin position="815"/>
        <end position="831"/>
    </location>
</feature>
<feature type="region of interest" description="Disordered" evidence="5">
    <location>
        <begin position="910"/>
        <end position="1046"/>
    </location>
</feature>
<feature type="compositionally biased region" description="Basic and acidic residues" evidence="5">
    <location>
        <begin position="658"/>
        <end position="667"/>
    </location>
</feature>
<dbReference type="Gene3D" id="3.30.40.10">
    <property type="entry name" value="Zinc/RING finger domain, C3HC4 (zinc finger)"/>
    <property type="match status" value="1"/>
</dbReference>
<dbReference type="OrthoDB" id="8062037at2759"/>
<reference evidence="7 8" key="1">
    <citation type="submission" date="2018-03" db="EMBL/GenBank/DDBJ databases">
        <authorList>
            <person name="Guldener U."/>
        </authorList>
    </citation>
    <scope>NUCLEOTIDE SEQUENCE [LARGE SCALE GENOMIC DNA]</scope>
    <source>
        <strain evidence="7 8">DAOM196992</strain>
    </source>
</reference>
<feature type="compositionally biased region" description="Polar residues" evidence="5">
    <location>
        <begin position="82"/>
        <end position="95"/>
    </location>
</feature>
<feature type="compositionally biased region" description="Low complexity" evidence="5">
    <location>
        <begin position="206"/>
        <end position="228"/>
    </location>
</feature>
<dbReference type="Pfam" id="PF13639">
    <property type="entry name" value="zf-RING_2"/>
    <property type="match status" value="1"/>
</dbReference>
<feature type="compositionally biased region" description="Basic and acidic residues" evidence="5">
    <location>
        <begin position="604"/>
        <end position="613"/>
    </location>
</feature>
<evidence type="ECO:0000256" key="5">
    <source>
        <dbReference type="SAM" id="MobiDB-lite"/>
    </source>
</evidence>
<feature type="domain" description="RING-type" evidence="6">
    <location>
        <begin position="1269"/>
        <end position="1311"/>
    </location>
</feature>
<feature type="compositionally biased region" description="Polar residues" evidence="5">
    <location>
        <begin position="196"/>
        <end position="205"/>
    </location>
</feature>
<feature type="compositionally biased region" description="Basic and acidic residues" evidence="5">
    <location>
        <begin position="1014"/>
        <end position="1033"/>
    </location>
</feature>
<evidence type="ECO:0000313" key="8">
    <source>
        <dbReference type="Proteomes" id="UP000323386"/>
    </source>
</evidence>
<evidence type="ECO:0000256" key="2">
    <source>
        <dbReference type="ARBA" id="ARBA00022771"/>
    </source>
</evidence>
<feature type="compositionally biased region" description="Basic and acidic residues" evidence="5">
    <location>
        <begin position="62"/>
        <end position="81"/>
    </location>
</feature>
<dbReference type="PANTHER" id="PTHR46171">
    <property type="entry name" value="GH10160P"/>
    <property type="match status" value="1"/>
</dbReference>
<feature type="compositionally biased region" description="Low complexity" evidence="5">
    <location>
        <begin position="983"/>
        <end position="994"/>
    </location>
</feature>
<keyword evidence="2 4" id="KW-0863">Zinc-finger</keyword>
<proteinExistence type="predicted"/>